<dbReference type="Proteomes" id="UP000219353">
    <property type="component" value="Unassembled WGS sequence"/>
</dbReference>
<dbReference type="RefSeq" id="WP_097110793.1">
    <property type="nucleotide sequence ID" value="NZ_OBEB01000002.1"/>
</dbReference>
<evidence type="ECO:0000313" key="2">
    <source>
        <dbReference type="EMBL" id="SNY49769.1"/>
    </source>
</evidence>
<dbReference type="AlphaFoldDB" id="A0A285IP38"/>
<dbReference type="InterPro" id="IPR007712">
    <property type="entry name" value="RelE/ParE_toxin"/>
</dbReference>
<dbReference type="Gene3D" id="3.30.2310.20">
    <property type="entry name" value="RelE-like"/>
    <property type="match status" value="1"/>
</dbReference>
<reference evidence="3" key="1">
    <citation type="submission" date="2017-09" db="EMBL/GenBank/DDBJ databases">
        <authorList>
            <person name="Varghese N."/>
            <person name="Submissions S."/>
        </authorList>
    </citation>
    <scope>NUCLEOTIDE SEQUENCE [LARGE SCALE GENOMIC DNA]</scope>
    <source>
        <strain evidence="3">CGMCC 1.12461</strain>
    </source>
</reference>
<dbReference type="EMBL" id="OBEB01000002">
    <property type="protein sequence ID" value="SNY49769.1"/>
    <property type="molecule type" value="Genomic_DNA"/>
</dbReference>
<protein>
    <submittedName>
        <fullName evidence="2">ParE toxin of type II toxin-antitoxin system, parDE</fullName>
    </submittedName>
</protein>
<evidence type="ECO:0000313" key="3">
    <source>
        <dbReference type="Proteomes" id="UP000219353"/>
    </source>
</evidence>
<keyword evidence="3" id="KW-1185">Reference proteome</keyword>
<dbReference type="OrthoDB" id="9809155at2"/>
<proteinExistence type="predicted"/>
<sequence>MKIKVLDAALSDLANGRSFYHQQGKHLGDYFLDSLFSDIDSLTLFAGIHQKYFGYFRMLAHRFPYAIYYQMPESDLVVVWRVLDMRANPKKTKNKLE</sequence>
<organism evidence="2 3">
    <name type="scientific">Arsukibacterium tuosuense</name>
    <dbReference type="NCBI Taxonomy" id="1323745"/>
    <lineage>
        <taxon>Bacteria</taxon>
        <taxon>Pseudomonadati</taxon>
        <taxon>Pseudomonadota</taxon>
        <taxon>Gammaproteobacteria</taxon>
        <taxon>Chromatiales</taxon>
        <taxon>Chromatiaceae</taxon>
        <taxon>Arsukibacterium</taxon>
    </lineage>
</organism>
<dbReference type="Pfam" id="PF05016">
    <property type="entry name" value="ParE_toxin"/>
    <property type="match status" value="1"/>
</dbReference>
<keyword evidence="1" id="KW-1277">Toxin-antitoxin system</keyword>
<accession>A0A285IP38</accession>
<gene>
    <name evidence="2" type="ORF">SAMN06297280_1537</name>
</gene>
<name>A0A285IP38_9GAMM</name>
<evidence type="ECO:0000256" key="1">
    <source>
        <dbReference type="ARBA" id="ARBA00022649"/>
    </source>
</evidence>
<dbReference type="InterPro" id="IPR035093">
    <property type="entry name" value="RelE/ParE_toxin_dom_sf"/>
</dbReference>